<dbReference type="PATRIC" id="fig|471514.4.peg.3469"/>
<proteinExistence type="predicted"/>
<accession>A0A0P9CU32</accession>
<dbReference type="Gene3D" id="3.30.2010.10">
    <property type="entry name" value="Metalloproteases ('zincins'), catalytic domain"/>
    <property type="match status" value="1"/>
</dbReference>
<dbReference type="PANTHER" id="PTHR30399">
    <property type="entry name" value="UNCHARACTERIZED PROTEIN YGJP"/>
    <property type="match status" value="1"/>
</dbReference>
<name>A0A0P9CU32_9BACL</name>
<keyword evidence="2" id="KW-0482">Metalloprotease</keyword>
<dbReference type="PANTHER" id="PTHR30399:SF1">
    <property type="entry name" value="UTP PYROPHOSPHATASE"/>
    <property type="match status" value="1"/>
</dbReference>
<feature type="domain" description="YgjP-like metallopeptidase" evidence="1">
    <location>
        <begin position="23"/>
        <end position="235"/>
    </location>
</feature>
<keyword evidence="2" id="KW-0645">Protease</keyword>
<dbReference type="Pfam" id="PF01863">
    <property type="entry name" value="YgjP-like"/>
    <property type="match status" value="1"/>
</dbReference>
<dbReference type="GO" id="GO:0008237">
    <property type="term" value="F:metallopeptidase activity"/>
    <property type="evidence" value="ECO:0007669"/>
    <property type="project" value="UniProtKB-KW"/>
</dbReference>
<dbReference type="InterPro" id="IPR002725">
    <property type="entry name" value="YgjP-like_metallopeptidase"/>
</dbReference>
<dbReference type="AlphaFoldDB" id="A0A0P9CU32"/>
<keyword evidence="2" id="KW-0378">Hydrolase</keyword>
<dbReference type="SUPFAM" id="SSF55486">
    <property type="entry name" value="Metalloproteases ('zincins'), catalytic domain"/>
    <property type="match status" value="1"/>
</dbReference>
<comment type="caution">
    <text evidence="2">The sequence shown here is derived from an EMBL/GenBank/DDBJ whole genome shotgun (WGS) entry which is preliminary data.</text>
</comment>
<organism evidence="2 3">
    <name type="scientific">Alicyclobacillus ferrooxydans</name>
    <dbReference type="NCBI Taxonomy" id="471514"/>
    <lineage>
        <taxon>Bacteria</taxon>
        <taxon>Bacillati</taxon>
        <taxon>Bacillota</taxon>
        <taxon>Bacilli</taxon>
        <taxon>Bacillales</taxon>
        <taxon>Alicyclobacillaceae</taxon>
        <taxon>Alicyclobacillus</taxon>
    </lineage>
</organism>
<dbReference type="EMBL" id="LJCO01000056">
    <property type="protein sequence ID" value="KPV43178.1"/>
    <property type="molecule type" value="Genomic_DNA"/>
</dbReference>
<evidence type="ECO:0000313" key="2">
    <source>
        <dbReference type="EMBL" id="KPV43178.1"/>
    </source>
</evidence>
<dbReference type="RefSeq" id="WP_054969772.1">
    <property type="nucleotide sequence ID" value="NZ_LJCO01000056.1"/>
</dbReference>
<dbReference type="Proteomes" id="UP000050482">
    <property type="component" value="Unassembled WGS sequence"/>
</dbReference>
<reference evidence="2 3" key="1">
    <citation type="submission" date="2015-09" db="EMBL/GenBank/DDBJ databases">
        <title>Draft genome sequence of Alicyclobacillus ferrooxydans DSM 22381.</title>
        <authorList>
            <person name="Hemp J."/>
        </authorList>
    </citation>
    <scope>NUCLEOTIDE SEQUENCE [LARGE SCALE GENOMIC DNA]</scope>
    <source>
        <strain evidence="2 3">TC-34</strain>
    </source>
</reference>
<sequence>MPTFQYGTTSIDYHLSHSPSKKDVTIAVEWHTGVSVVAPENITHERIDTVLRGKAPWILRRLAEFEEIKPQLTHREFISGEKFPYLGRQYRLKVLTVDDASETKLTFQNGRFTATVPKSSLPSWREEHLRQAFRVWYIEHGTAKVQQRMKLFAPRLGLEPSKVVVKDQQARWGSCTKNGTININWRILMAPMRIVDYVVVHELGHMIHADHSSDFWTVVSSVMPDYDERKEWLRVHGPTLQL</sequence>
<dbReference type="STRING" id="471514.AN477_13900"/>
<protein>
    <submittedName>
        <fullName evidence="2">Zinc metalloprotease</fullName>
    </submittedName>
</protein>
<dbReference type="GO" id="GO:0006508">
    <property type="term" value="P:proteolysis"/>
    <property type="evidence" value="ECO:0007669"/>
    <property type="project" value="UniProtKB-KW"/>
</dbReference>
<evidence type="ECO:0000259" key="1">
    <source>
        <dbReference type="Pfam" id="PF01863"/>
    </source>
</evidence>
<dbReference type="CDD" id="cd07344">
    <property type="entry name" value="M48_yhfN_like"/>
    <property type="match status" value="1"/>
</dbReference>
<dbReference type="InterPro" id="IPR053136">
    <property type="entry name" value="UTP_pyrophosphatase-like"/>
</dbReference>
<dbReference type="OrthoDB" id="9811177at2"/>
<evidence type="ECO:0000313" key="3">
    <source>
        <dbReference type="Proteomes" id="UP000050482"/>
    </source>
</evidence>
<gene>
    <name evidence="2" type="ORF">AN477_13900</name>
</gene>
<keyword evidence="3" id="KW-1185">Reference proteome</keyword>